<protein>
    <submittedName>
        <fullName evidence="2">Alpha/beta hydrolase</fullName>
    </submittedName>
</protein>
<sequence>MMKRLGLLPLALTGVYGILSYHVYKNVTKPQIFTHEEAYDYDIQQGSYNAVLIRSMPKETTIIPSSFGYDLFAYWIPYKGATKTVILTHGVTSNIYGALKYFQLYYDLGFNVLAYDHRNHGESGGTTTTHGYYEKHDLEDVVRWVRQKVGSNAIIGTHGESMGASIALQHIATYDNLDFVVADCPYEDLFTILKYRMKVEHKLPIWLGLYGASLINKLMGQGFYHDVSPVSEIEEVHTPILFIHGKKDHYIPFDHSVNLYAHKLEGIRELYLSKNGDHADSIIEDNAQYVDVVYDFLKKIGLKK</sequence>
<gene>
    <name evidence="2" type="ORF">PATL70BA_0727</name>
</gene>
<evidence type="ECO:0000313" key="3">
    <source>
        <dbReference type="Proteomes" id="UP000279029"/>
    </source>
</evidence>
<dbReference type="AlphaFoldDB" id="A0A3P7NTS5"/>
<dbReference type="PANTHER" id="PTHR43358">
    <property type="entry name" value="ALPHA/BETA-HYDROLASE"/>
    <property type="match status" value="1"/>
</dbReference>
<dbReference type="EMBL" id="LR130778">
    <property type="protein sequence ID" value="VDN46594.1"/>
    <property type="molecule type" value="Genomic_DNA"/>
</dbReference>
<evidence type="ECO:0000313" key="2">
    <source>
        <dbReference type="EMBL" id="VDN46594.1"/>
    </source>
</evidence>
<organism evidence="2 3">
    <name type="scientific">Petrocella atlantisensis</name>
    <dbReference type="NCBI Taxonomy" id="2173034"/>
    <lineage>
        <taxon>Bacteria</taxon>
        <taxon>Bacillati</taxon>
        <taxon>Bacillota</taxon>
        <taxon>Clostridia</taxon>
        <taxon>Lachnospirales</taxon>
        <taxon>Vallitaleaceae</taxon>
        <taxon>Petrocella</taxon>
    </lineage>
</organism>
<dbReference type="KEGG" id="cbar:PATL70BA_0727"/>
<dbReference type="OrthoDB" id="9776685at2"/>
<reference evidence="2 3" key="1">
    <citation type="submission" date="2018-09" db="EMBL/GenBank/DDBJ databases">
        <authorList>
            <person name="Postec A."/>
        </authorList>
    </citation>
    <scope>NUCLEOTIDE SEQUENCE [LARGE SCALE GENOMIC DNA]</scope>
    <source>
        <strain evidence="2">70B-A</strain>
    </source>
</reference>
<keyword evidence="3" id="KW-1185">Reference proteome</keyword>
<dbReference type="Pfam" id="PF00561">
    <property type="entry name" value="Abhydrolase_1"/>
    <property type="match status" value="1"/>
</dbReference>
<dbReference type="GO" id="GO:0016787">
    <property type="term" value="F:hydrolase activity"/>
    <property type="evidence" value="ECO:0007669"/>
    <property type="project" value="UniProtKB-KW"/>
</dbReference>
<dbReference type="RefSeq" id="WP_125136076.1">
    <property type="nucleotide sequence ID" value="NZ_LR130778.1"/>
</dbReference>
<proteinExistence type="predicted"/>
<keyword evidence="2" id="KW-0378">Hydrolase</keyword>
<evidence type="ECO:0000259" key="1">
    <source>
        <dbReference type="Pfam" id="PF00561"/>
    </source>
</evidence>
<dbReference type="InterPro" id="IPR052920">
    <property type="entry name" value="DNA-binding_regulatory"/>
</dbReference>
<dbReference type="InterPro" id="IPR029058">
    <property type="entry name" value="AB_hydrolase_fold"/>
</dbReference>
<name>A0A3P7NTS5_9FIRM</name>
<accession>A0A3P7NTS5</accession>
<dbReference type="SUPFAM" id="SSF53474">
    <property type="entry name" value="alpha/beta-Hydrolases"/>
    <property type="match status" value="1"/>
</dbReference>
<feature type="domain" description="AB hydrolase-1" evidence="1">
    <location>
        <begin position="84"/>
        <end position="185"/>
    </location>
</feature>
<dbReference type="Proteomes" id="UP000279029">
    <property type="component" value="Chromosome"/>
</dbReference>
<dbReference type="InterPro" id="IPR000073">
    <property type="entry name" value="AB_hydrolase_1"/>
</dbReference>
<dbReference type="PANTHER" id="PTHR43358:SF5">
    <property type="entry name" value="EXPORTED PROTEIN"/>
    <property type="match status" value="1"/>
</dbReference>
<dbReference type="Gene3D" id="3.40.50.1820">
    <property type="entry name" value="alpha/beta hydrolase"/>
    <property type="match status" value="1"/>
</dbReference>